<dbReference type="EMBL" id="JAIGNK010000002">
    <property type="protein sequence ID" value="MBX7457697.1"/>
    <property type="molecule type" value="Genomic_DNA"/>
</dbReference>
<sequence length="318" mass="34384">MRKLIIQIPAFNEADHLPETIACLPKSVPGIDVVEYLVIDDGSSDGTSEVARKHGVHHVVRHRRNRGLAAAFRSGLEKAMAEGADVIVNTDADNQYEGADIPALVAPIVEGRADVVIGDRGVGDNAHFGPVKRLLQRLGSSTVRKLSGVDITDAVSGFRAMTREAASRIHVTTDFSYTTEMLIQTGRKRMAVVSVPVRTNGPIRPSRLFNSIPQFIINTGTTILRAYAMHNALRVFVLIGAVLALIGMVPIVRFVIFYLEGNGDGHLQSLVLGTGLLVLGFLAVMLGILADLVSANRKLLEQISTRVSKLEDRLDGKP</sequence>
<gene>
    <name evidence="3" type="ORF">K3152_05520</name>
</gene>
<accession>A0ABS7IW15</accession>
<proteinExistence type="predicted"/>
<keyword evidence="1" id="KW-1133">Transmembrane helix</keyword>
<feature type="transmembrane region" description="Helical" evidence="1">
    <location>
        <begin position="235"/>
        <end position="259"/>
    </location>
</feature>
<reference evidence="3 4" key="1">
    <citation type="submission" date="2021-08" db="EMBL/GenBank/DDBJ databases">
        <title>Comparative Genomics Analysis of the Genus Qipengyuania Reveals Extensive Genetic Diversity and Metabolic Versatility, Including the Description of Fifteen Novel Species.</title>
        <authorList>
            <person name="Liu Y."/>
        </authorList>
    </citation>
    <scope>NUCLEOTIDE SEQUENCE [LARGE SCALE GENOMIC DNA]</scope>
    <source>
        <strain evidence="3 4">1NDH17</strain>
    </source>
</reference>
<dbReference type="PANTHER" id="PTHR48090:SF7">
    <property type="entry name" value="RFBJ PROTEIN"/>
    <property type="match status" value="1"/>
</dbReference>
<comment type="caution">
    <text evidence="3">The sequence shown here is derived from an EMBL/GenBank/DDBJ whole genome shotgun (WGS) entry which is preliminary data.</text>
</comment>
<name>A0ABS7IW15_9SPHN</name>
<feature type="domain" description="Glycosyltransferase 2-like" evidence="2">
    <location>
        <begin position="8"/>
        <end position="167"/>
    </location>
</feature>
<evidence type="ECO:0000256" key="1">
    <source>
        <dbReference type="SAM" id="Phobius"/>
    </source>
</evidence>
<dbReference type="SUPFAM" id="SSF53448">
    <property type="entry name" value="Nucleotide-diphospho-sugar transferases"/>
    <property type="match status" value="1"/>
</dbReference>
<dbReference type="Pfam" id="PF00535">
    <property type="entry name" value="Glycos_transf_2"/>
    <property type="match status" value="1"/>
</dbReference>
<keyword evidence="4" id="KW-1185">Reference proteome</keyword>
<evidence type="ECO:0000313" key="4">
    <source>
        <dbReference type="Proteomes" id="UP000783253"/>
    </source>
</evidence>
<keyword evidence="1" id="KW-0472">Membrane</keyword>
<keyword evidence="1" id="KW-0812">Transmembrane</keyword>
<dbReference type="RefSeq" id="WP_221573137.1">
    <property type="nucleotide sequence ID" value="NZ_JAIGNK010000002.1"/>
</dbReference>
<evidence type="ECO:0000313" key="3">
    <source>
        <dbReference type="EMBL" id="MBX7457697.1"/>
    </source>
</evidence>
<evidence type="ECO:0000259" key="2">
    <source>
        <dbReference type="Pfam" id="PF00535"/>
    </source>
</evidence>
<organism evidence="3 4">
    <name type="scientific">Qipengyuania polymorpha</name>
    <dbReference type="NCBI Taxonomy" id="2867234"/>
    <lineage>
        <taxon>Bacteria</taxon>
        <taxon>Pseudomonadati</taxon>
        <taxon>Pseudomonadota</taxon>
        <taxon>Alphaproteobacteria</taxon>
        <taxon>Sphingomonadales</taxon>
        <taxon>Erythrobacteraceae</taxon>
        <taxon>Qipengyuania</taxon>
    </lineage>
</organism>
<dbReference type="InterPro" id="IPR001173">
    <property type="entry name" value="Glyco_trans_2-like"/>
</dbReference>
<dbReference type="InterPro" id="IPR029044">
    <property type="entry name" value="Nucleotide-diphossugar_trans"/>
</dbReference>
<dbReference type="CDD" id="cd04179">
    <property type="entry name" value="DPM_DPG-synthase_like"/>
    <property type="match status" value="1"/>
</dbReference>
<dbReference type="InterPro" id="IPR050256">
    <property type="entry name" value="Glycosyltransferase_2"/>
</dbReference>
<dbReference type="Gene3D" id="3.90.550.10">
    <property type="entry name" value="Spore Coat Polysaccharide Biosynthesis Protein SpsA, Chain A"/>
    <property type="match status" value="1"/>
</dbReference>
<feature type="transmembrane region" description="Helical" evidence="1">
    <location>
        <begin position="271"/>
        <end position="293"/>
    </location>
</feature>
<dbReference type="Proteomes" id="UP000783253">
    <property type="component" value="Unassembled WGS sequence"/>
</dbReference>
<dbReference type="PANTHER" id="PTHR48090">
    <property type="entry name" value="UNDECAPRENYL-PHOSPHATE 4-DEOXY-4-FORMAMIDO-L-ARABINOSE TRANSFERASE-RELATED"/>
    <property type="match status" value="1"/>
</dbReference>
<protein>
    <submittedName>
        <fullName evidence="3">Glycosyltransferase family 2 protein</fullName>
    </submittedName>
</protein>